<comment type="caution">
    <text evidence="2">The sequence shown here is derived from an EMBL/GenBank/DDBJ whole genome shotgun (WGS) entry which is preliminary data.</text>
</comment>
<keyword evidence="1" id="KW-0732">Signal</keyword>
<sequence>MRQSSFIALPLLSAFAGAASIRPDMRVRNASQVLQPGEFIYANKGKMEIVNETRLRELMLADGISLEKPALDEEWLNFTPPNNTNSSSSAALSRRDGCDSSFITDKTETFADWDIQMSPVVLGASTGIDVTISNGWTVSNSVSVSAGVEYTVIKDVLGLSFGIDYTRTWTSSASQLYKVSVPDGSAGTWVTRPWTTRRYGRTFSGCPGSLVQTGTWTADSREEGSYDSTSWVSGVITACVKEVPNNEQLTRCVGEGTFA</sequence>
<evidence type="ECO:0000313" key="2">
    <source>
        <dbReference type="EMBL" id="KAI1880185.1"/>
    </source>
</evidence>
<feature type="signal peptide" evidence="1">
    <location>
        <begin position="1"/>
        <end position="20"/>
    </location>
</feature>
<evidence type="ECO:0000256" key="1">
    <source>
        <dbReference type="SAM" id="SignalP"/>
    </source>
</evidence>
<dbReference type="AlphaFoldDB" id="A0A9P9WW47"/>
<dbReference type="Proteomes" id="UP000829685">
    <property type="component" value="Unassembled WGS sequence"/>
</dbReference>
<keyword evidence="3" id="KW-1185">Reference proteome</keyword>
<accession>A0A9P9WW47</accession>
<feature type="chain" id="PRO_5040178589" evidence="1">
    <location>
        <begin position="21"/>
        <end position="259"/>
    </location>
</feature>
<reference evidence="2" key="1">
    <citation type="submission" date="2021-03" db="EMBL/GenBank/DDBJ databases">
        <title>Revisited historic fungal species revealed as producer of novel bioactive compounds through whole genome sequencing and comparative genomics.</title>
        <authorList>
            <person name="Vignolle G.A."/>
            <person name="Hochenegger N."/>
            <person name="Mach R.L."/>
            <person name="Mach-Aigner A.R."/>
            <person name="Javad Rahimi M."/>
            <person name="Salim K.A."/>
            <person name="Chan C.M."/>
            <person name="Lim L.B.L."/>
            <person name="Cai F."/>
            <person name="Druzhinina I.S."/>
            <person name="U'Ren J.M."/>
            <person name="Derntl C."/>
        </authorList>
    </citation>
    <scope>NUCLEOTIDE SEQUENCE</scope>
    <source>
        <strain evidence="2">TUCIM 5799</strain>
    </source>
</reference>
<evidence type="ECO:0000313" key="3">
    <source>
        <dbReference type="Proteomes" id="UP000829685"/>
    </source>
</evidence>
<protein>
    <submittedName>
        <fullName evidence="2">Uncharacterized protein</fullName>
    </submittedName>
</protein>
<organism evidence="2 3">
    <name type="scientific">Neoarthrinium moseri</name>
    <dbReference type="NCBI Taxonomy" id="1658444"/>
    <lineage>
        <taxon>Eukaryota</taxon>
        <taxon>Fungi</taxon>
        <taxon>Dikarya</taxon>
        <taxon>Ascomycota</taxon>
        <taxon>Pezizomycotina</taxon>
        <taxon>Sordariomycetes</taxon>
        <taxon>Xylariomycetidae</taxon>
        <taxon>Amphisphaeriales</taxon>
        <taxon>Apiosporaceae</taxon>
        <taxon>Neoarthrinium</taxon>
    </lineage>
</organism>
<gene>
    <name evidence="2" type="ORF">JX265_001806</name>
</gene>
<proteinExistence type="predicted"/>
<dbReference type="EMBL" id="JAFIMR010000003">
    <property type="protein sequence ID" value="KAI1880185.1"/>
    <property type="molecule type" value="Genomic_DNA"/>
</dbReference>
<name>A0A9P9WW47_9PEZI</name>
<dbReference type="OrthoDB" id="4831122at2759"/>